<accession>A0A1G6GK91</accession>
<dbReference type="Gene3D" id="3.50.50.60">
    <property type="entry name" value="FAD/NAD(P)-binding domain"/>
    <property type="match status" value="1"/>
</dbReference>
<dbReference type="SUPFAM" id="SSF51905">
    <property type="entry name" value="FAD/NAD(P)-binding domain"/>
    <property type="match status" value="1"/>
</dbReference>
<dbReference type="EMBL" id="FMYK01000001">
    <property type="protein sequence ID" value="SDB82418.1"/>
    <property type="molecule type" value="Genomic_DNA"/>
</dbReference>
<dbReference type="InterPro" id="IPR002938">
    <property type="entry name" value="FAD-bd"/>
</dbReference>
<dbReference type="InterPro" id="IPR051704">
    <property type="entry name" value="FAD_aromatic-hydroxylase"/>
</dbReference>
<dbReference type="RefSeq" id="WP_092614458.1">
    <property type="nucleotide sequence ID" value="NZ_FMYK01000001.1"/>
</dbReference>
<sequence>MTHRVLIVGLGMAGMASAIALKQKGWTPIIVEKSAERRTGGYFLGLHAAGKDAAEKLGILDKIHGRTPTQSQNWDILDDGSRIRVGGFADQVTQPTVLLRGDIEAGLWKGVEDQIEVRFGTRPTSIENVSDGVIVKLKHEVDGQVTESEEKFDLVVGADGLRSSVREMVFGPHEYFMHSLGAMICAYQLKDEITNFPQHDGIMICEENRALWVFPLADHTPTALFTYRTDDIDAQFKDDPVATLRKVFAGMDQMNIISEALGDLEQSKDYLFDSVHTVKMKKWSKGRVVLVGDAAWCLTLYSGMGATAGIKGGYELACALEKNDDIEAALKDWEKGMRPFINKQRLLVRLKSQFFVPSNPVASMLRRIVLRVGGRKLFNKNKAA</sequence>
<evidence type="ECO:0000259" key="1">
    <source>
        <dbReference type="Pfam" id="PF01494"/>
    </source>
</evidence>
<evidence type="ECO:0000313" key="2">
    <source>
        <dbReference type="EMBL" id="SDB82418.1"/>
    </source>
</evidence>
<proteinExistence type="predicted"/>
<organism evidence="2 3">
    <name type="scientific">Acinetobacter marinus</name>
    <dbReference type="NCBI Taxonomy" id="281375"/>
    <lineage>
        <taxon>Bacteria</taxon>
        <taxon>Pseudomonadati</taxon>
        <taxon>Pseudomonadota</taxon>
        <taxon>Gammaproteobacteria</taxon>
        <taxon>Moraxellales</taxon>
        <taxon>Moraxellaceae</taxon>
        <taxon>Acinetobacter</taxon>
    </lineage>
</organism>
<dbReference type="GO" id="GO:0071949">
    <property type="term" value="F:FAD binding"/>
    <property type="evidence" value="ECO:0007669"/>
    <property type="project" value="InterPro"/>
</dbReference>
<dbReference type="Proteomes" id="UP000242317">
    <property type="component" value="Unassembled WGS sequence"/>
</dbReference>
<dbReference type="PANTHER" id="PTHR46865">
    <property type="entry name" value="OXIDOREDUCTASE-RELATED"/>
    <property type="match status" value="1"/>
</dbReference>
<evidence type="ECO:0000313" key="3">
    <source>
        <dbReference type="Proteomes" id="UP000242317"/>
    </source>
</evidence>
<dbReference type="PANTHER" id="PTHR46865:SF8">
    <property type="entry name" value="POSSIBLE OXIDOREDUCTASE"/>
    <property type="match status" value="1"/>
</dbReference>
<reference evidence="3" key="1">
    <citation type="submission" date="2016-09" db="EMBL/GenBank/DDBJ databases">
        <authorList>
            <person name="Varghese N."/>
            <person name="Submissions S."/>
        </authorList>
    </citation>
    <scope>NUCLEOTIDE SEQUENCE [LARGE SCALE GENOMIC DNA]</scope>
    <source>
        <strain evidence="3">ANC 3699</strain>
    </source>
</reference>
<dbReference type="InterPro" id="IPR036188">
    <property type="entry name" value="FAD/NAD-bd_sf"/>
</dbReference>
<protein>
    <submittedName>
        <fullName evidence="2">2-polyprenyl-6-methoxyphenol hydroxylase</fullName>
    </submittedName>
</protein>
<feature type="domain" description="FAD-binding" evidence="1">
    <location>
        <begin position="4"/>
        <end position="320"/>
    </location>
</feature>
<keyword evidence="3" id="KW-1185">Reference proteome</keyword>
<name>A0A1G6GK91_9GAMM</name>
<dbReference type="AlphaFoldDB" id="A0A1G6GK91"/>
<dbReference type="Gene3D" id="3.30.9.10">
    <property type="entry name" value="D-Amino Acid Oxidase, subunit A, domain 2"/>
    <property type="match status" value="1"/>
</dbReference>
<dbReference type="Pfam" id="PF01494">
    <property type="entry name" value="FAD_binding_3"/>
    <property type="match status" value="1"/>
</dbReference>
<dbReference type="OrthoDB" id="9782160at2"/>
<gene>
    <name evidence="2" type="ORF">SAMN05421749_10196</name>
</gene>
<dbReference type="PRINTS" id="PR00420">
    <property type="entry name" value="RNGMNOXGNASE"/>
</dbReference>